<dbReference type="InterPro" id="IPR050127">
    <property type="entry name" value="Serine_Proteases_S1"/>
</dbReference>
<evidence type="ECO:0000256" key="1">
    <source>
        <dbReference type="ARBA" id="ARBA00004613"/>
    </source>
</evidence>
<comment type="caution">
    <text evidence="7">The sequence shown here is derived from an EMBL/GenBank/DDBJ whole genome shotgun (WGS) entry which is preliminary data.</text>
</comment>
<accession>A0AAD8DLM1</accession>
<evidence type="ECO:0000256" key="3">
    <source>
        <dbReference type="ARBA" id="ARBA00022670"/>
    </source>
</evidence>
<feature type="domain" description="Peptidase S1" evidence="6">
    <location>
        <begin position="9"/>
        <end position="51"/>
    </location>
</feature>
<organism evidence="7 8">
    <name type="scientific">Mythimna separata</name>
    <name type="common">Oriental armyworm</name>
    <name type="synonym">Pseudaletia separata</name>
    <dbReference type="NCBI Taxonomy" id="271217"/>
    <lineage>
        <taxon>Eukaryota</taxon>
        <taxon>Metazoa</taxon>
        <taxon>Ecdysozoa</taxon>
        <taxon>Arthropoda</taxon>
        <taxon>Hexapoda</taxon>
        <taxon>Insecta</taxon>
        <taxon>Pterygota</taxon>
        <taxon>Neoptera</taxon>
        <taxon>Endopterygota</taxon>
        <taxon>Lepidoptera</taxon>
        <taxon>Glossata</taxon>
        <taxon>Ditrysia</taxon>
        <taxon>Noctuoidea</taxon>
        <taxon>Noctuidae</taxon>
        <taxon>Noctuinae</taxon>
        <taxon>Hadenini</taxon>
        <taxon>Mythimna</taxon>
    </lineage>
</organism>
<evidence type="ECO:0000259" key="6">
    <source>
        <dbReference type="Pfam" id="PF00089"/>
    </source>
</evidence>
<dbReference type="AlphaFoldDB" id="A0AAD8DLM1"/>
<keyword evidence="8" id="KW-1185">Reference proteome</keyword>
<dbReference type="InterPro" id="IPR043504">
    <property type="entry name" value="Peptidase_S1_PA_chymotrypsin"/>
</dbReference>
<dbReference type="Gene3D" id="2.40.10.10">
    <property type="entry name" value="Trypsin-like serine proteases"/>
    <property type="match status" value="2"/>
</dbReference>
<keyword evidence="2" id="KW-0964">Secreted</keyword>
<comment type="subcellular location">
    <subcellularLocation>
        <location evidence="1">Secreted</location>
    </subcellularLocation>
</comment>
<dbReference type="EMBL" id="JARGEI010000028">
    <property type="protein sequence ID" value="KAJ8706731.1"/>
    <property type="molecule type" value="Genomic_DNA"/>
</dbReference>
<sequence length="114" mass="11858">MVKFLYGSRTPQRDSGGPAQIQDGCLWRVVGVTSYGRSCGAPDTPALYAVIPHAFVAAQGDSGGPAQIQDGCLWRVVGVTSYGRSCGAPDTPALYAVIPHAFVAAQVFSDSSPQ</sequence>
<dbReference type="Pfam" id="PF00089">
    <property type="entry name" value="Trypsin"/>
    <property type="match status" value="2"/>
</dbReference>
<proteinExistence type="predicted"/>
<keyword evidence="4" id="KW-0378">Hydrolase</keyword>
<evidence type="ECO:0000313" key="7">
    <source>
        <dbReference type="EMBL" id="KAJ8706731.1"/>
    </source>
</evidence>
<gene>
    <name evidence="7" type="ORF">PYW07_012809</name>
</gene>
<keyword evidence="3" id="KW-0645">Protease</keyword>
<dbReference type="PANTHER" id="PTHR24264:SF65">
    <property type="entry name" value="SRCR DOMAIN-CONTAINING PROTEIN"/>
    <property type="match status" value="1"/>
</dbReference>
<keyword evidence="5" id="KW-0720">Serine protease</keyword>
<evidence type="ECO:0000256" key="2">
    <source>
        <dbReference type="ARBA" id="ARBA00022525"/>
    </source>
</evidence>
<dbReference type="InterPro" id="IPR009003">
    <property type="entry name" value="Peptidase_S1_PA"/>
</dbReference>
<evidence type="ECO:0000313" key="8">
    <source>
        <dbReference type="Proteomes" id="UP001231518"/>
    </source>
</evidence>
<dbReference type="Proteomes" id="UP001231518">
    <property type="component" value="Chromosome 30"/>
</dbReference>
<name>A0AAD8DLM1_MYTSE</name>
<dbReference type="GO" id="GO:0005615">
    <property type="term" value="C:extracellular space"/>
    <property type="evidence" value="ECO:0007669"/>
    <property type="project" value="TreeGrafter"/>
</dbReference>
<evidence type="ECO:0000256" key="5">
    <source>
        <dbReference type="ARBA" id="ARBA00022825"/>
    </source>
</evidence>
<protein>
    <recommendedName>
        <fullName evidence="6">Peptidase S1 domain-containing protein</fullName>
    </recommendedName>
</protein>
<dbReference type="GO" id="GO:0004252">
    <property type="term" value="F:serine-type endopeptidase activity"/>
    <property type="evidence" value="ECO:0007669"/>
    <property type="project" value="InterPro"/>
</dbReference>
<reference evidence="7" key="1">
    <citation type="submission" date="2023-03" db="EMBL/GenBank/DDBJ databases">
        <title>Chromosome-level genomes of two armyworms, Mythimna separata and Mythimna loreyi, provide insights into the biosynthesis and reception of sex pheromones.</title>
        <authorList>
            <person name="Zhao H."/>
        </authorList>
    </citation>
    <scope>NUCLEOTIDE SEQUENCE</scope>
    <source>
        <strain evidence="7">BeijingLab</strain>
        <tissue evidence="7">Pupa</tissue>
    </source>
</reference>
<feature type="domain" description="Peptidase S1" evidence="6">
    <location>
        <begin position="57"/>
        <end position="98"/>
    </location>
</feature>
<dbReference type="GO" id="GO:0006508">
    <property type="term" value="P:proteolysis"/>
    <property type="evidence" value="ECO:0007669"/>
    <property type="project" value="UniProtKB-KW"/>
</dbReference>
<dbReference type="SUPFAM" id="SSF50494">
    <property type="entry name" value="Trypsin-like serine proteases"/>
    <property type="match status" value="2"/>
</dbReference>
<dbReference type="InterPro" id="IPR001254">
    <property type="entry name" value="Trypsin_dom"/>
</dbReference>
<evidence type="ECO:0000256" key="4">
    <source>
        <dbReference type="ARBA" id="ARBA00022801"/>
    </source>
</evidence>
<dbReference type="PANTHER" id="PTHR24264">
    <property type="entry name" value="TRYPSIN-RELATED"/>
    <property type="match status" value="1"/>
</dbReference>